<protein>
    <submittedName>
        <fullName evidence="1">Uncharacterized protein</fullName>
    </submittedName>
</protein>
<gene>
    <name evidence="1" type="ORF">K1T71_000159</name>
</gene>
<sequence>MHHLLRIILYRLWVVSTFTLFSSVVVFWFYGFFYAFGIFVLGVLGILYSGQDLLLYYPNDPPDSRLFVLQPSNYKLPYESIKINNKDGIKIHMFLIKHMINSNYLPTMIFFHGNAGNMGQRLSNVSGFYHKLNINILMVEYRGYGLSEGTPSERGLYVDAQCSIDYLLQRNDIDHSKIILFGRSLGGAVAVDLASRLEYRNKIWALIVENTFTSIPDMAHIILKWNCLDWLPEICHKNKYMSLKKIGHVVTPTLVLCGSNDALVPPSMAQELYVRCGAICKKLVVIPGGGHDDTWTCRDYYVSLEQFLAIVPPLPCEIGPFFDDDNNPAFRRNAIHTV</sequence>
<name>A0ACC1DK32_9NEOP</name>
<dbReference type="EMBL" id="CM034387">
    <property type="protein sequence ID" value="KAJ0183736.1"/>
    <property type="molecule type" value="Genomic_DNA"/>
</dbReference>
<keyword evidence="2" id="KW-1185">Reference proteome</keyword>
<comment type="caution">
    <text evidence="1">The sequence shown here is derived from an EMBL/GenBank/DDBJ whole genome shotgun (WGS) entry which is preliminary data.</text>
</comment>
<organism evidence="1 2">
    <name type="scientific">Dendrolimus kikuchii</name>
    <dbReference type="NCBI Taxonomy" id="765133"/>
    <lineage>
        <taxon>Eukaryota</taxon>
        <taxon>Metazoa</taxon>
        <taxon>Ecdysozoa</taxon>
        <taxon>Arthropoda</taxon>
        <taxon>Hexapoda</taxon>
        <taxon>Insecta</taxon>
        <taxon>Pterygota</taxon>
        <taxon>Neoptera</taxon>
        <taxon>Endopterygota</taxon>
        <taxon>Lepidoptera</taxon>
        <taxon>Glossata</taxon>
        <taxon>Ditrysia</taxon>
        <taxon>Bombycoidea</taxon>
        <taxon>Lasiocampidae</taxon>
        <taxon>Dendrolimus</taxon>
    </lineage>
</organism>
<dbReference type="Proteomes" id="UP000824533">
    <property type="component" value="Linkage Group LG01"/>
</dbReference>
<evidence type="ECO:0000313" key="2">
    <source>
        <dbReference type="Proteomes" id="UP000824533"/>
    </source>
</evidence>
<evidence type="ECO:0000313" key="1">
    <source>
        <dbReference type="EMBL" id="KAJ0183736.1"/>
    </source>
</evidence>
<reference evidence="1 2" key="1">
    <citation type="journal article" date="2021" name="Front. Genet.">
        <title>Chromosome-Level Genome Assembly Reveals Significant Gene Expansion in the Toll and IMD Signaling Pathways of Dendrolimus kikuchii.</title>
        <authorList>
            <person name="Zhou J."/>
            <person name="Wu P."/>
            <person name="Xiong Z."/>
            <person name="Liu N."/>
            <person name="Zhao N."/>
            <person name="Ji M."/>
            <person name="Qiu Y."/>
            <person name="Yang B."/>
        </authorList>
    </citation>
    <scope>NUCLEOTIDE SEQUENCE [LARGE SCALE GENOMIC DNA]</scope>
    <source>
        <strain evidence="1">Ann1</strain>
    </source>
</reference>
<proteinExistence type="predicted"/>
<accession>A0ACC1DK32</accession>